<evidence type="ECO:0000313" key="6">
    <source>
        <dbReference type="Proteomes" id="UP000234323"/>
    </source>
</evidence>
<protein>
    <recommendedName>
        <fullName evidence="4">HECT domain-containing protein</fullName>
    </recommendedName>
</protein>
<feature type="active site" description="Glycyl thioester intermediate" evidence="2">
    <location>
        <position position="631"/>
    </location>
</feature>
<feature type="compositionally biased region" description="Gly residues" evidence="3">
    <location>
        <begin position="844"/>
        <end position="873"/>
    </location>
</feature>
<keyword evidence="1 2" id="KW-0833">Ubl conjugation pathway</keyword>
<accession>A0A2I1HJ94</accession>
<feature type="compositionally biased region" description="Basic residues" evidence="3">
    <location>
        <begin position="811"/>
        <end position="835"/>
    </location>
</feature>
<dbReference type="SUPFAM" id="SSF56204">
    <property type="entry name" value="Hect, E3 ligase catalytic domain"/>
    <property type="match status" value="1"/>
</dbReference>
<dbReference type="Pfam" id="PF00632">
    <property type="entry name" value="HECT"/>
    <property type="match status" value="1"/>
</dbReference>
<dbReference type="PROSITE" id="PS50237">
    <property type="entry name" value="HECT"/>
    <property type="match status" value="1"/>
</dbReference>
<evidence type="ECO:0000256" key="2">
    <source>
        <dbReference type="PROSITE-ProRule" id="PRU00104"/>
    </source>
</evidence>
<feature type="domain" description="HECT" evidence="4">
    <location>
        <begin position="490"/>
        <end position="643"/>
    </location>
</feature>
<name>A0A2I1HJ94_9GLOM</name>
<dbReference type="VEuPathDB" id="FungiDB:RhiirA1_454007"/>
<organism evidence="5 6">
    <name type="scientific">Rhizophagus irregularis</name>
    <dbReference type="NCBI Taxonomy" id="588596"/>
    <lineage>
        <taxon>Eukaryota</taxon>
        <taxon>Fungi</taxon>
        <taxon>Fungi incertae sedis</taxon>
        <taxon>Mucoromycota</taxon>
        <taxon>Glomeromycotina</taxon>
        <taxon>Glomeromycetes</taxon>
        <taxon>Glomerales</taxon>
        <taxon>Glomeraceae</taxon>
        <taxon>Rhizophagus</taxon>
    </lineage>
</organism>
<keyword evidence="6" id="KW-1185">Reference proteome</keyword>
<reference evidence="5 6" key="1">
    <citation type="submission" date="2015-10" db="EMBL/GenBank/DDBJ databases">
        <title>Genome analyses suggest a sexual origin of heterokaryosis in a supposedly ancient asexual fungus.</title>
        <authorList>
            <person name="Ropars J."/>
            <person name="Sedzielewska K."/>
            <person name="Noel J."/>
            <person name="Charron P."/>
            <person name="Farinelli L."/>
            <person name="Marton T."/>
            <person name="Kruger M."/>
            <person name="Pelin A."/>
            <person name="Brachmann A."/>
            <person name="Corradi N."/>
        </authorList>
    </citation>
    <scope>NUCLEOTIDE SEQUENCE [LARGE SCALE GENOMIC DNA]</scope>
    <source>
        <strain evidence="5 6">A4</strain>
    </source>
</reference>
<dbReference type="GO" id="GO:0004842">
    <property type="term" value="F:ubiquitin-protein transferase activity"/>
    <property type="evidence" value="ECO:0007669"/>
    <property type="project" value="InterPro"/>
</dbReference>
<dbReference type="AlphaFoldDB" id="A0A2I1HJ94"/>
<dbReference type="Gene3D" id="3.30.2410.10">
    <property type="entry name" value="Hect, E3 ligase catalytic domain"/>
    <property type="match status" value="1"/>
</dbReference>
<dbReference type="EMBL" id="LLXI01003262">
    <property type="protein sequence ID" value="PKY58929.1"/>
    <property type="molecule type" value="Genomic_DNA"/>
</dbReference>
<feature type="region of interest" description="Disordered" evidence="3">
    <location>
        <begin position="773"/>
        <end position="793"/>
    </location>
</feature>
<gene>
    <name evidence="5" type="ORF">RhiirA4_481259</name>
</gene>
<evidence type="ECO:0000259" key="4">
    <source>
        <dbReference type="PROSITE" id="PS50237"/>
    </source>
</evidence>
<dbReference type="VEuPathDB" id="FungiDB:RhiirFUN_024240"/>
<evidence type="ECO:0000256" key="1">
    <source>
        <dbReference type="ARBA" id="ARBA00022786"/>
    </source>
</evidence>
<proteinExistence type="predicted"/>
<comment type="caution">
    <text evidence="5">The sequence shown here is derived from an EMBL/GenBank/DDBJ whole genome shotgun (WGS) entry which is preliminary data.</text>
</comment>
<feature type="region of interest" description="Disordered" evidence="3">
    <location>
        <begin position="807"/>
        <end position="907"/>
    </location>
</feature>
<sequence length="907" mass="104226">MYSIDDLPKKCYACSSCQKFTPKVNQTNICAICEHYVEQHEQFADFLVRLREHEARNNSVNSLSLNEGRVYNSSDNQISIKDKLQNLQHQININELAVSYGRTNFVKNTGSNSAIVSSGSFTLKVVMFPYVHNNKIITIETRLWNLLSNLGLIKTVTFSKKASAGEVEQILIDAIPVIEETGWRVLRPITSHSPDLVPYRENELKSGEFLKMAATQRKRLYIGPINKDIINTPLQNEPTPLDPPILTNHIINSEESPPILTNDRINSEASVNNISNTSSIDATIDNRTVDEFRTELLRSLQLKYNINQSDTTSIHIKDMDSCVDYLISWGMSVTNEDLLKRPIICLDENVVDTGGVFRELTATFWQRIKSQDFLGGKLFDDDEVCLIQQNETLIEWQYASTIGKLLFWSWIHLGSWPKWLHQIHLQYAINGIDLVMCSNILRDRIPYLYHLVNDIKETYRDERQEDIKHWIEFHGIDDEIFLYDDLTLANFIIEYEIITKRQKSLELLKEGFNVGGSLKVVYFEKMDFKRYSWSHIEKELYLSLDSLKLLNQFDIHQIEMTIAEIHLRRSSRRQIFNWLKQWIRLQPIKILEIFLRFITGTTRIPLTKKITIRWFDNQNQNLSRLPYARTCICCLMLSQNYSKMNDFYDDLNECLANNEEFSEAAYSRIHSSISNTSFNNETISVINNNTETIDLTDRNILNRSTIDNTETVDEIIDLTADQDIEANRDNLAEDESLSDNDIETNIIDLADDDTSDEIAEESHVLDIRSESFQIQGRKRNRRRNINNDSNSNLHQFIEVTPEEILGEQRKGVGKKPKNTRKIKATRATRATRSRTTRSVPTRGGTRGGATRGGTRGGATRGGTRGGATRGGTTRGRARETRATTARVTTDRVTRSARNTNMNDSQSM</sequence>
<dbReference type="InterPro" id="IPR000569">
    <property type="entry name" value="HECT_dom"/>
</dbReference>
<evidence type="ECO:0000313" key="5">
    <source>
        <dbReference type="EMBL" id="PKY58929.1"/>
    </source>
</evidence>
<evidence type="ECO:0000256" key="3">
    <source>
        <dbReference type="SAM" id="MobiDB-lite"/>
    </source>
</evidence>
<feature type="compositionally biased region" description="Polar residues" evidence="3">
    <location>
        <begin position="898"/>
        <end position="907"/>
    </location>
</feature>
<dbReference type="Proteomes" id="UP000234323">
    <property type="component" value="Unassembled WGS sequence"/>
</dbReference>
<dbReference type="InterPro" id="IPR035983">
    <property type="entry name" value="Hect_E3_ubiquitin_ligase"/>
</dbReference>